<dbReference type="Proteomes" id="UP000270616">
    <property type="component" value="Unassembled WGS sequence"/>
</dbReference>
<dbReference type="GO" id="GO:0046872">
    <property type="term" value="F:metal ion binding"/>
    <property type="evidence" value="ECO:0007669"/>
    <property type="project" value="UniProtKB-KW"/>
</dbReference>
<evidence type="ECO:0000313" key="8">
    <source>
        <dbReference type="Proteomes" id="UP000270616"/>
    </source>
</evidence>
<keyword evidence="1" id="KW-0004">4Fe-4S</keyword>
<dbReference type="GO" id="GO:0022904">
    <property type="term" value="P:respiratory electron transport chain"/>
    <property type="evidence" value="ECO:0007669"/>
    <property type="project" value="TreeGrafter"/>
</dbReference>
<dbReference type="RefSeq" id="WP_123825088.1">
    <property type="nucleotide sequence ID" value="NZ_RKMF01000007.1"/>
</dbReference>
<evidence type="ECO:0000259" key="6">
    <source>
        <dbReference type="SMART" id="SM00926"/>
    </source>
</evidence>
<dbReference type="InterPro" id="IPR050123">
    <property type="entry name" value="Prok_molybdopt-oxidoreductase"/>
</dbReference>
<dbReference type="SUPFAM" id="SSF53706">
    <property type="entry name" value="Formate dehydrogenase/DMSO reductase, domains 1-3"/>
    <property type="match status" value="1"/>
</dbReference>
<feature type="compositionally biased region" description="Polar residues" evidence="5">
    <location>
        <begin position="1"/>
        <end position="15"/>
    </location>
</feature>
<dbReference type="GO" id="GO:0051539">
    <property type="term" value="F:4 iron, 4 sulfur cluster binding"/>
    <property type="evidence" value="ECO:0007669"/>
    <property type="project" value="UniProtKB-KW"/>
</dbReference>
<accession>A0A3N3ZQ71</accession>
<dbReference type="GO" id="GO:0003954">
    <property type="term" value="F:NADH dehydrogenase activity"/>
    <property type="evidence" value="ECO:0007669"/>
    <property type="project" value="TreeGrafter"/>
</dbReference>
<keyword evidence="8" id="KW-1185">Reference proteome</keyword>
<name>A0A3N3ZQ71_9MICC</name>
<keyword evidence="4" id="KW-0411">Iron-sulfur</keyword>
<evidence type="ECO:0000256" key="5">
    <source>
        <dbReference type="SAM" id="MobiDB-lite"/>
    </source>
</evidence>
<evidence type="ECO:0000256" key="1">
    <source>
        <dbReference type="ARBA" id="ARBA00022485"/>
    </source>
</evidence>
<dbReference type="AlphaFoldDB" id="A0A3N3ZQ71"/>
<evidence type="ECO:0000256" key="4">
    <source>
        <dbReference type="ARBA" id="ARBA00023014"/>
    </source>
</evidence>
<feature type="domain" description="4Fe-4S Mo/W bis-MGD-type" evidence="6">
    <location>
        <begin position="23"/>
        <end position="75"/>
    </location>
</feature>
<proteinExistence type="predicted"/>
<dbReference type="SMART" id="SM00926">
    <property type="entry name" value="Molybdop_Fe4S4"/>
    <property type="match status" value="1"/>
</dbReference>
<dbReference type="OrthoDB" id="7376058at2"/>
<evidence type="ECO:0000256" key="3">
    <source>
        <dbReference type="ARBA" id="ARBA00023004"/>
    </source>
</evidence>
<dbReference type="Pfam" id="PF00384">
    <property type="entry name" value="Molybdopterin"/>
    <property type="match status" value="1"/>
</dbReference>
<dbReference type="Gene3D" id="2.20.25.90">
    <property type="entry name" value="ADC-like domains"/>
    <property type="match status" value="1"/>
</dbReference>
<keyword evidence="3" id="KW-0408">Iron</keyword>
<reference evidence="7 8" key="1">
    <citation type="submission" date="2018-10" db="EMBL/GenBank/DDBJ databases">
        <title>Kocuria sp. M5W7-7, whole genome shotgun sequence.</title>
        <authorList>
            <person name="Tuo L."/>
        </authorList>
    </citation>
    <scope>NUCLEOTIDE SEQUENCE [LARGE SCALE GENOMIC DNA]</scope>
    <source>
        <strain evidence="7 8">M5W7-7</strain>
    </source>
</reference>
<dbReference type="PANTHER" id="PTHR43105">
    <property type="entry name" value="RESPIRATORY NITRATE REDUCTASE"/>
    <property type="match status" value="1"/>
</dbReference>
<keyword evidence="2" id="KW-0479">Metal-binding</keyword>
<dbReference type="Gene3D" id="3.40.50.740">
    <property type="match status" value="1"/>
</dbReference>
<comment type="caution">
    <text evidence="7">The sequence shown here is derived from an EMBL/GenBank/DDBJ whole genome shotgun (WGS) entry which is preliminary data.</text>
</comment>
<dbReference type="Pfam" id="PF04879">
    <property type="entry name" value="Molybdop_Fe4S4"/>
    <property type="match status" value="1"/>
</dbReference>
<dbReference type="InterPro" id="IPR006656">
    <property type="entry name" value="Mopterin_OxRdtase"/>
</dbReference>
<dbReference type="InterPro" id="IPR006963">
    <property type="entry name" value="Mopterin_OxRdtase_4Fe-4S_dom"/>
</dbReference>
<sequence length="144" mass="15847">MDSTPSTERSTTNTKAAGGTAHHRRVQTHCPYCALQCAITLKNAVDGVELTPRDFPTNRGGLCRKGWTAAELLDSGDRLTHPLRRVGTDEHGEARFERISWPEALDLIVAQFRGVQERHGRDAVGIFGGASLTTERAYQLGKLY</sequence>
<dbReference type="EMBL" id="RKMF01000007">
    <property type="protein sequence ID" value="ROZ63290.1"/>
    <property type="molecule type" value="Genomic_DNA"/>
</dbReference>
<dbReference type="GO" id="GO:0016020">
    <property type="term" value="C:membrane"/>
    <property type="evidence" value="ECO:0007669"/>
    <property type="project" value="TreeGrafter"/>
</dbReference>
<protein>
    <recommendedName>
        <fullName evidence="6">4Fe-4S Mo/W bis-MGD-type domain-containing protein</fullName>
    </recommendedName>
</protein>
<evidence type="ECO:0000313" key="7">
    <source>
        <dbReference type="EMBL" id="ROZ63290.1"/>
    </source>
</evidence>
<gene>
    <name evidence="7" type="ORF">EDL96_07055</name>
</gene>
<organism evidence="7 8">
    <name type="scientific">Kocuria soli</name>
    <dbReference type="NCBI Taxonomy" id="2485125"/>
    <lineage>
        <taxon>Bacteria</taxon>
        <taxon>Bacillati</taxon>
        <taxon>Actinomycetota</taxon>
        <taxon>Actinomycetes</taxon>
        <taxon>Micrococcales</taxon>
        <taxon>Micrococcaceae</taxon>
        <taxon>Kocuria</taxon>
    </lineage>
</organism>
<evidence type="ECO:0000256" key="2">
    <source>
        <dbReference type="ARBA" id="ARBA00022723"/>
    </source>
</evidence>
<dbReference type="PANTHER" id="PTHR43105:SF10">
    <property type="entry name" value="NADH-QUINONE OXIDOREDUCTASE SUBUNIT G"/>
    <property type="match status" value="1"/>
</dbReference>
<feature type="region of interest" description="Disordered" evidence="5">
    <location>
        <begin position="1"/>
        <end position="22"/>
    </location>
</feature>